<dbReference type="InterPro" id="IPR018673">
    <property type="entry name" value="DUF2141"/>
</dbReference>
<organism evidence="2 3">
    <name type="scientific">Sneathiella marina</name>
    <dbReference type="NCBI Taxonomy" id="2950108"/>
    <lineage>
        <taxon>Bacteria</taxon>
        <taxon>Pseudomonadati</taxon>
        <taxon>Pseudomonadota</taxon>
        <taxon>Alphaproteobacteria</taxon>
        <taxon>Sneathiellales</taxon>
        <taxon>Sneathiellaceae</taxon>
        <taxon>Sneathiella</taxon>
    </lineage>
</organism>
<reference evidence="2" key="1">
    <citation type="submission" date="2022-06" db="EMBL/GenBank/DDBJ databases">
        <title>Sneathiella actinostolidae sp. nov., isolated from a sea anemonein the Western Pacific Ocean.</title>
        <authorList>
            <person name="Wei M.J."/>
        </authorList>
    </citation>
    <scope>NUCLEOTIDE SEQUENCE</scope>
    <source>
        <strain evidence="2">PHK-P5</strain>
    </source>
</reference>
<sequence>MNRRIRKRVSNITASMTVAAAIGAFTVSFAAAADLRVNVQGIRSSDGTIRIALHDGEKGFPKDRKPVAAQAQNAVPGSLVFIFSGLQPGNYAVTLFHDENGNEKLDSNLFGIPTEGYGFSNNARGSLGPPSFVEAVIEIKTSNVANDVTIEY</sequence>
<dbReference type="RefSeq" id="WP_251935414.1">
    <property type="nucleotide sequence ID" value="NZ_CP098747.1"/>
</dbReference>
<keyword evidence="1" id="KW-0732">Signal</keyword>
<accession>A0ABY4W428</accession>
<protein>
    <submittedName>
        <fullName evidence="2">DUF2141 domain-containing protein</fullName>
    </submittedName>
</protein>
<dbReference type="Proteomes" id="UP001056291">
    <property type="component" value="Chromosome"/>
</dbReference>
<evidence type="ECO:0000313" key="3">
    <source>
        <dbReference type="Proteomes" id="UP001056291"/>
    </source>
</evidence>
<evidence type="ECO:0000256" key="1">
    <source>
        <dbReference type="SAM" id="SignalP"/>
    </source>
</evidence>
<evidence type="ECO:0000313" key="2">
    <source>
        <dbReference type="EMBL" id="USG61955.1"/>
    </source>
</evidence>
<gene>
    <name evidence="2" type="ORF">NBZ79_03075</name>
</gene>
<proteinExistence type="predicted"/>
<feature type="chain" id="PRO_5045110595" evidence="1">
    <location>
        <begin position="33"/>
        <end position="152"/>
    </location>
</feature>
<dbReference type="Pfam" id="PF09912">
    <property type="entry name" value="DUF2141"/>
    <property type="match status" value="1"/>
</dbReference>
<dbReference type="EMBL" id="CP098747">
    <property type="protein sequence ID" value="USG61955.1"/>
    <property type="molecule type" value="Genomic_DNA"/>
</dbReference>
<keyword evidence="3" id="KW-1185">Reference proteome</keyword>
<name>A0ABY4W428_9PROT</name>
<feature type="signal peptide" evidence="1">
    <location>
        <begin position="1"/>
        <end position="32"/>
    </location>
</feature>